<evidence type="ECO:0000313" key="6">
    <source>
        <dbReference type="Proteomes" id="UP000319502"/>
    </source>
</evidence>
<sequence>MKIKFLVLAVFSVLAAPAMAVNSVIDLSSGSAAGAQTHVAAPGSSFVDHYFFSLSQPVVGGLGASDIELSYVVGPTMVGFDIGGLTASLWADLGTVGSFDAGVDSQITTFGSGEQLSGSFQLAAGNYFFQVGGTTIGATGGVYSWAASVSPVPEPEQYGMLLAGLGLIGLIARRRVGR</sequence>
<gene>
    <name evidence="4" type="ORF">FHP89_05810</name>
    <name evidence="3" type="ORF">FHP91_08110</name>
</gene>
<evidence type="ECO:0000313" key="4">
    <source>
        <dbReference type="EMBL" id="TVO77998.1"/>
    </source>
</evidence>
<dbReference type="RefSeq" id="WP_144175403.1">
    <property type="nucleotide sequence ID" value="NZ_VMNK01000006.1"/>
</dbReference>
<evidence type="ECO:0000256" key="1">
    <source>
        <dbReference type="SAM" id="SignalP"/>
    </source>
</evidence>
<dbReference type="EMBL" id="VMNK01000006">
    <property type="protein sequence ID" value="TVO57628.1"/>
    <property type="molecule type" value="Genomic_DNA"/>
</dbReference>
<accession>A0A557QXI6</accession>
<comment type="caution">
    <text evidence="3">The sequence shown here is derived from an EMBL/GenBank/DDBJ whole genome shotgun (WGS) entry which is preliminary data.</text>
</comment>
<organism evidence="3 6">
    <name type="scientific">Denitromonas halophila</name>
    <dbReference type="NCBI Taxonomy" id="1629404"/>
    <lineage>
        <taxon>Bacteria</taxon>
        <taxon>Pseudomonadati</taxon>
        <taxon>Pseudomonadota</taxon>
        <taxon>Betaproteobacteria</taxon>
        <taxon>Rhodocyclales</taxon>
        <taxon>Zoogloeaceae</taxon>
        <taxon>Denitromonas</taxon>
    </lineage>
</organism>
<dbReference type="NCBIfam" id="TIGR02595">
    <property type="entry name" value="PEP_CTERM"/>
    <property type="match status" value="1"/>
</dbReference>
<dbReference type="Proteomes" id="UP000318349">
    <property type="component" value="Unassembled WGS sequence"/>
</dbReference>
<name>A0A557QXI6_9RHOO</name>
<proteinExistence type="predicted"/>
<evidence type="ECO:0000313" key="5">
    <source>
        <dbReference type="Proteomes" id="UP000318349"/>
    </source>
</evidence>
<evidence type="ECO:0000313" key="3">
    <source>
        <dbReference type="EMBL" id="TVO57628.1"/>
    </source>
</evidence>
<feature type="chain" id="PRO_5044617519" evidence="1">
    <location>
        <begin position="21"/>
        <end position="178"/>
    </location>
</feature>
<evidence type="ECO:0000259" key="2">
    <source>
        <dbReference type="Pfam" id="PF07589"/>
    </source>
</evidence>
<dbReference type="InterPro" id="IPR013424">
    <property type="entry name" value="Ice-binding_C"/>
</dbReference>
<dbReference type="EMBL" id="VMNI01000006">
    <property type="protein sequence ID" value="TVO77998.1"/>
    <property type="molecule type" value="Genomic_DNA"/>
</dbReference>
<dbReference type="Proteomes" id="UP000319502">
    <property type="component" value="Unassembled WGS sequence"/>
</dbReference>
<protein>
    <submittedName>
        <fullName evidence="3">PEP-CTERM sorting domain-containing protein</fullName>
    </submittedName>
</protein>
<feature type="domain" description="Ice-binding protein C-terminal" evidence="2">
    <location>
        <begin position="151"/>
        <end position="175"/>
    </location>
</feature>
<dbReference type="AlphaFoldDB" id="A0A557QXI6"/>
<reference evidence="5 6" key="1">
    <citation type="submission" date="2019-07" db="EMBL/GenBank/DDBJ databases">
        <title>The pathways for chlorine oxyanion respiration interact through the shared metabolite chlorate.</title>
        <authorList>
            <person name="Barnum T.P."/>
            <person name="Cheng Y."/>
            <person name="Hill K.A."/>
            <person name="Lucas L.N."/>
            <person name="Carlson H.K."/>
            <person name="Coates J.D."/>
        </authorList>
    </citation>
    <scope>NUCLEOTIDE SEQUENCE [LARGE SCALE GENOMIC DNA]</scope>
    <source>
        <strain evidence="4 5">SFB-1</strain>
        <strain evidence="3 6">SFB-3</strain>
    </source>
</reference>
<dbReference type="Pfam" id="PF07589">
    <property type="entry name" value="PEP-CTERM"/>
    <property type="match status" value="1"/>
</dbReference>
<dbReference type="NCBIfam" id="NF038126">
    <property type="entry name" value="PEP_CTERM_FxDxF"/>
    <property type="match status" value="1"/>
</dbReference>
<keyword evidence="6" id="KW-1185">Reference proteome</keyword>
<dbReference type="OrthoDB" id="6365843at2"/>
<feature type="signal peptide" evidence="1">
    <location>
        <begin position="1"/>
        <end position="20"/>
    </location>
</feature>
<keyword evidence="1" id="KW-0732">Signal</keyword>